<feature type="binding site" evidence="7">
    <location>
        <position position="71"/>
    </location>
    <ligand>
        <name>Zn(2+)</name>
        <dbReference type="ChEBI" id="CHEBI:29105"/>
    </ligand>
</feature>
<dbReference type="Gene3D" id="2.30.40.10">
    <property type="entry name" value="Urease, subunit C, domain 1"/>
    <property type="match status" value="1"/>
</dbReference>
<dbReference type="GO" id="GO:0050480">
    <property type="term" value="F:imidazolonepropionase activity"/>
    <property type="evidence" value="ECO:0007669"/>
    <property type="project" value="UniProtKB-UniRule"/>
</dbReference>
<dbReference type="GO" id="GO:0005506">
    <property type="term" value="F:iron ion binding"/>
    <property type="evidence" value="ECO:0007669"/>
    <property type="project" value="UniProtKB-UniRule"/>
</dbReference>
<comment type="function">
    <text evidence="7">Catalyzes the hydrolytic cleavage of the carbon-nitrogen bond in imidazolone-5-propanoate to yield N-formimidoyl-L-glutamate. It is the third step in the universal histidine degradation pathway.</text>
</comment>
<keyword evidence="7" id="KW-0963">Cytoplasm</keyword>
<dbReference type="InterPro" id="IPR032466">
    <property type="entry name" value="Metal_Hydrolase"/>
</dbReference>
<dbReference type="RefSeq" id="WP_072716242.1">
    <property type="nucleotide sequence ID" value="NZ_FRAU01000009.1"/>
</dbReference>
<dbReference type="EMBL" id="FRAU01000009">
    <property type="protein sequence ID" value="SHK97429.1"/>
    <property type="molecule type" value="Genomic_DNA"/>
</dbReference>
<dbReference type="GO" id="GO:0019556">
    <property type="term" value="P:L-histidine catabolic process to glutamate and formamide"/>
    <property type="evidence" value="ECO:0007669"/>
    <property type="project" value="UniProtKB-UniRule"/>
</dbReference>
<feature type="binding site" evidence="7">
    <location>
        <position position="320"/>
    </location>
    <ligand>
        <name>4-imidazolone-5-propanoate</name>
        <dbReference type="ChEBI" id="CHEBI:77893"/>
    </ligand>
</feature>
<dbReference type="Pfam" id="PF01979">
    <property type="entry name" value="Amidohydro_1"/>
    <property type="match status" value="1"/>
</dbReference>
<comment type="pathway">
    <text evidence="7">Amino-acid degradation; L-histidine degradation into L-glutamate; N-formimidoyl-L-glutamate from L-histidine: step 3/3.</text>
</comment>
<dbReference type="PANTHER" id="PTHR42752:SF1">
    <property type="entry name" value="IMIDAZOLONEPROPIONASE-RELATED"/>
    <property type="match status" value="1"/>
</dbReference>
<dbReference type="SUPFAM" id="SSF51338">
    <property type="entry name" value="Composite domain of metallo-dependent hydrolases"/>
    <property type="match status" value="1"/>
</dbReference>
<feature type="binding site" evidence="7">
    <location>
        <position position="315"/>
    </location>
    <ligand>
        <name>Fe(3+)</name>
        <dbReference type="ChEBI" id="CHEBI:29034"/>
    </ligand>
</feature>
<feature type="binding site" evidence="7">
    <location>
        <position position="319"/>
    </location>
    <ligand>
        <name>N-formimidoyl-L-glutamate</name>
        <dbReference type="ChEBI" id="CHEBI:58928"/>
    </ligand>
</feature>
<feature type="binding site" evidence="7">
    <location>
        <position position="73"/>
    </location>
    <ligand>
        <name>Zn(2+)</name>
        <dbReference type="ChEBI" id="CHEBI:29105"/>
    </ligand>
</feature>
<sequence>MPVLTNIRQLLTCRAEGGQAALHAIERAALVWEGDTIVWVGPEAALPARFRAAERFDAGGCLVAPGLIDCHTHLAFGGWRADEFRMRCQGVSYLEIARQGGGIRRTVQQTRAASEDDLYRRCLRFLQEMALLGITTVEAKTGYGLSLEEELKLLRVYQRLQTHQPVRLIATLLAAHIVPPEYAERREAYLQLLMDELIPYVGSQHLADFCDVFVEETAFTVDEARQILERGKAFGLRPKLHVDQLHDGGGAQLAAEVGAISADHLEYAAEEGIRAMARAGVVAVALPLATLYLRQRPMNARRFIEAGVPVAVATDFNPGSAPTYHLPLAMTLACILCGLTPAEALKGATCYAARAIGRDHELGTLEPGKKADFILIDAASVDHWLYHFRPNAVQATFIGGQRFENYAVTG</sequence>
<proteinExistence type="inferred from homology"/>
<name>A0A1M6WV17_9BACT</name>
<dbReference type="GO" id="GO:0019557">
    <property type="term" value="P:L-histidine catabolic process to glutamate and formate"/>
    <property type="evidence" value="ECO:0007669"/>
    <property type="project" value="UniProtKB-UniPathway"/>
</dbReference>
<comment type="similarity">
    <text evidence="7">Belongs to the metallo-dependent hydrolases superfamily. HutI family.</text>
</comment>
<dbReference type="InterPro" id="IPR011059">
    <property type="entry name" value="Metal-dep_hydrolase_composite"/>
</dbReference>
<comment type="cofactor">
    <cofactor evidence="7">
        <name>Zn(2+)</name>
        <dbReference type="ChEBI" id="CHEBI:29105"/>
    </cofactor>
    <cofactor evidence="7">
        <name>Fe(3+)</name>
        <dbReference type="ChEBI" id="CHEBI:29034"/>
    </cofactor>
    <text evidence="7">Binds 1 zinc or iron ion per subunit.</text>
</comment>
<keyword evidence="4 7" id="KW-0369">Histidine metabolism</keyword>
<keyword evidence="10" id="KW-1185">Reference proteome</keyword>
<dbReference type="GO" id="GO:0005737">
    <property type="term" value="C:cytoplasm"/>
    <property type="evidence" value="ECO:0007669"/>
    <property type="project" value="UniProtKB-SubCell"/>
</dbReference>
<gene>
    <name evidence="7" type="primary">hutI</name>
    <name evidence="9" type="ORF">SAMN04488087_2440</name>
</gene>
<evidence type="ECO:0000256" key="3">
    <source>
        <dbReference type="ARBA" id="ARBA00022801"/>
    </source>
</evidence>
<feature type="binding site" evidence="7">
    <location>
        <position position="317"/>
    </location>
    <ligand>
        <name>N-formimidoyl-L-glutamate</name>
        <dbReference type="ChEBI" id="CHEBI:58928"/>
    </ligand>
</feature>
<protein>
    <recommendedName>
        <fullName evidence="1 7">Imidazolonepropionase</fullName>
        <ecNumber evidence="1 7">3.5.2.7</ecNumber>
    </recommendedName>
    <alternativeName>
        <fullName evidence="7">Imidazolone-5-propionate hydrolase</fullName>
    </alternativeName>
</protein>
<evidence type="ECO:0000256" key="5">
    <source>
        <dbReference type="ARBA" id="ARBA00022833"/>
    </source>
</evidence>
<organism evidence="9 10">
    <name type="scientific">Rhodothermus profundi</name>
    <dbReference type="NCBI Taxonomy" id="633813"/>
    <lineage>
        <taxon>Bacteria</taxon>
        <taxon>Pseudomonadati</taxon>
        <taxon>Rhodothermota</taxon>
        <taxon>Rhodothermia</taxon>
        <taxon>Rhodothermales</taxon>
        <taxon>Rhodothermaceae</taxon>
        <taxon>Rhodothermus</taxon>
    </lineage>
</organism>
<evidence type="ECO:0000259" key="8">
    <source>
        <dbReference type="Pfam" id="PF01979"/>
    </source>
</evidence>
<evidence type="ECO:0000313" key="10">
    <source>
        <dbReference type="Proteomes" id="UP000185812"/>
    </source>
</evidence>
<dbReference type="OrthoDB" id="9776455at2"/>
<dbReference type="Gene3D" id="3.20.20.140">
    <property type="entry name" value="Metal-dependent hydrolases"/>
    <property type="match status" value="1"/>
</dbReference>
<evidence type="ECO:0000256" key="2">
    <source>
        <dbReference type="ARBA" id="ARBA00022723"/>
    </source>
</evidence>
<dbReference type="EC" id="3.5.2.7" evidence="1 7"/>
<feature type="binding site" evidence="7">
    <location>
        <position position="71"/>
    </location>
    <ligand>
        <name>Fe(3+)</name>
        <dbReference type="ChEBI" id="CHEBI:29034"/>
    </ligand>
</feature>
<feature type="binding site" evidence="7">
    <location>
        <position position="143"/>
    </location>
    <ligand>
        <name>N-formimidoyl-L-glutamate</name>
        <dbReference type="ChEBI" id="CHEBI:58928"/>
    </ligand>
</feature>
<keyword evidence="6 7" id="KW-0408">Iron</keyword>
<dbReference type="STRING" id="633813.SAMN04488087_2440"/>
<dbReference type="AlphaFoldDB" id="A0A1M6WV17"/>
<keyword evidence="2 7" id="KW-0479">Metal-binding</keyword>
<dbReference type="FunFam" id="3.20.20.140:FF:000007">
    <property type="entry name" value="Imidazolonepropionase"/>
    <property type="match status" value="1"/>
</dbReference>
<comment type="catalytic activity">
    <reaction evidence="7">
        <text>4-imidazolone-5-propanoate + H2O = N-formimidoyl-L-glutamate</text>
        <dbReference type="Rhea" id="RHEA:23660"/>
        <dbReference type="ChEBI" id="CHEBI:15377"/>
        <dbReference type="ChEBI" id="CHEBI:58928"/>
        <dbReference type="ChEBI" id="CHEBI:77893"/>
        <dbReference type="EC" id="3.5.2.7"/>
    </reaction>
</comment>
<dbReference type="GO" id="GO:0008270">
    <property type="term" value="F:zinc ion binding"/>
    <property type="evidence" value="ECO:0007669"/>
    <property type="project" value="UniProtKB-UniRule"/>
</dbReference>
<feature type="binding site" evidence="7">
    <location>
        <position position="241"/>
    </location>
    <ligand>
        <name>Zn(2+)</name>
        <dbReference type="ChEBI" id="CHEBI:29105"/>
    </ligand>
</feature>
<feature type="binding site" evidence="7">
    <location>
        <position position="244"/>
    </location>
    <ligand>
        <name>4-imidazolone-5-propanoate</name>
        <dbReference type="ChEBI" id="CHEBI:77893"/>
    </ligand>
</feature>
<dbReference type="HAMAP" id="MF_00372">
    <property type="entry name" value="HutI"/>
    <property type="match status" value="1"/>
</dbReference>
<dbReference type="UniPathway" id="UPA00379">
    <property type="reaction ID" value="UER00551"/>
</dbReference>
<evidence type="ECO:0000256" key="4">
    <source>
        <dbReference type="ARBA" id="ARBA00022808"/>
    </source>
</evidence>
<dbReference type="SUPFAM" id="SSF51556">
    <property type="entry name" value="Metallo-dependent hydrolases"/>
    <property type="match status" value="1"/>
</dbReference>
<dbReference type="Proteomes" id="UP000185812">
    <property type="component" value="Unassembled WGS sequence"/>
</dbReference>
<dbReference type="NCBIfam" id="TIGR01224">
    <property type="entry name" value="hutI"/>
    <property type="match status" value="1"/>
</dbReference>
<dbReference type="InterPro" id="IPR005920">
    <property type="entry name" value="HutI"/>
</dbReference>
<accession>A0A1M6WV17</accession>
<feature type="binding site" evidence="7">
    <location>
        <position position="80"/>
    </location>
    <ligand>
        <name>4-imidazolone-5-propanoate</name>
        <dbReference type="ChEBI" id="CHEBI:77893"/>
    </ligand>
</feature>
<keyword evidence="3 7" id="KW-0378">Hydrolase</keyword>
<evidence type="ECO:0000256" key="1">
    <source>
        <dbReference type="ARBA" id="ARBA00012864"/>
    </source>
</evidence>
<dbReference type="InterPro" id="IPR006680">
    <property type="entry name" value="Amidohydro-rel"/>
</dbReference>
<evidence type="ECO:0000313" key="9">
    <source>
        <dbReference type="EMBL" id="SHK97429.1"/>
    </source>
</evidence>
<feature type="binding site" evidence="7">
    <location>
        <position position="143"/>
    </location>
    <ligand>
        <name>4-imidazolone-5-propanoate</name>
        <dbReference type="ChEBI" id="CHEBI:77893"/>
    </ligand>
</feature>
<keyword evidence="5 7" id="KW-0862">Zinc</keyword>
<feature type="binding site" evidence="7">
    <location>
        <position position="315"/>
    </location>
    <ligand>
        <name>Zn(2+)</name>
        <dbReference type="ChEBI" id="CHEBI:29105"/>
    </ligand>
</feature>
<feature type="binding site" evidence="7">
    <location>
        <position position="241"/>
    </location>
    <ligand>
        <name>Fe(3+)</name>
        <dbReference type="ChEBI" id="CHEBI:29034"/>
    </ligand>
</feature>
<comment type="subcellular location">
    <subcellularLocation>
        <location evidence="7">Cytoplasm</location>
    </subcellularLocation>
</comment>
<dbReference type="PANTHER" id="PTHR42752">
    <property type="entry name" value="IMIDAZOLONEPROPIONASE"/>
    <property type="match status" value="1"/>
</dbReference>
<feature type="domain" description="Amidohydrolase-related" evidence="8">
    <location>
        <begin position="63"/>
        <end position="401"/>
    </location>
</feature>
<evidence type="ECO:0000256" key="7">
    <source>
        <dbReference type="HAMAP-Rule" id="MF_00372"/>
    </source>
</evidence>
<feature type="binding site" evidence="7">
    <location>
        <position position="176"/>
    </location>
    <ligand>
        <name>4-imidazolone-5-propanoate</name>
        <dbReference type="ChEBI" id="CHEBI:77893"/>
    </ligand>
</feature>
<reference evidence="10" key="1">
    <citation type="submission" date="2016-11" db="EMBL/GenBank/DDBJ databases">
        <authorList>
            <person name="Varghese N."/>
            <person name="Submissions S."/>
        </authorList>
    </citation>
    <scope>NUCLEOTIDE SEQUENCE [LARGE SCALE GENOMIC DNA]</scope>
    <source>
        <strain evidence="10">DSM 22212</strain>
    </source>
</reference>
<feature type="binding site" evidence="7">
    <location>
        <position position="73"/>
    </location>
    <ligand>
        <name>Fe(3+)</name>
        <dbReference type="ChEBI" id="CHEBI:29034"/>
    </ligand>
</feature>
<evidence type="ECO:0000256" key="6">
    <source>
        <dbReference type="ARBA" id="ARBA00023004"/>
    </source>
</evidence>